<dbReference type="AlphaFoldDB" id="A0A835VZU3"/>
<comment type="caution">
    <text evidence="2">The sequence shown here is derived from an EMBL/GenBank/DDBJ whole genome shotgun (WGS) entry which is preliminary data.</text>
</comment>
<dbReference type="GO" id="GO:0071944">
    <property type="term" value="C:cell periphery"/>
    <property type="evidence" value="ECO:0007669"/>
    <property type="project" value="TreeGrafter"/>
</dbReference>
<feature type="compositionally biased region" description="Basic and acidic residues" evidence="1">
    <location>
        <begin position="652"/>
        <end position="678"/>
    </location>
</feature>
<dbReference type="InterPro" id="IPR036770">
    <property type="entry name" value="Ankyrin_rpt-contain_sf"/>
</dbReference>
<dbReference type="EMBL" id="JAEHOC010000023">
    <property type="protein sequence ID" value="KAG2431759.1"/>
    <property type="molecule type" value="Genomic_DNA"/>
</dbReference>
<evidence type="ECO:0000313" key="3">
    <source>
        <dbReference type="Proteomes" id="UP000650467"/>
    </source>
</evidence>
<feature type="region of interest" description="Disordered" evidence="1">
    <location>
        <begin position="729"/>
        <end position="754"/>
    </location>
</feature>
<dbReference type="SUPFAM" id="SSF48403">
    <property type="entry name" value="Ankyrin repeat"/>
    <property type="match status" value="1"/>
</dbReference>
<dbReference type="GO" id="GO:0005783">
    <property type="term" value="C:endoplasmic reticulum"/>
    <property type="evidence" value="ECO:0007669"/>
    <property type="project" value="TreeGrafter"/>
</dbReference>
<dbReference type="PANTHER" id="PTHR12393:SF6">
    <property type="entry name" value="SPHINGOMYELIN PHOSPHODIESTERASE 2"/>
    <property type="match status" value="1"/>
</dbReference>
<accession>A0A835VZU3</accession>
<gene>
    <name evidence="2" type="ORF">HXX76_009255</name>
</gene>
<evidence type="ECO:0000313" key="2">
    <source>
        <dbReference type="EMBL" id="KAG2431759.1"/>
    </source>
</evidence>
<protein>
    <submittedName>
        <fullName evidence="2">Uncharacterized protein</fullName>
    </submittedName>
</protein>
<keyword evidence="3" id="KW-1185">Reference proteome</keyword>
<dbReference type="Proteomes" id="UP000650467">
    <property type="component" value="Unassembled WGS sequence"/>
</dbReference>
<dbReference type="GO" id="GO:0004620">
    <property type="term" value="F:phospholipase activity"/>
    <property type="evidence" value="ECO:0007669"/>
    <property type="project" value="TreeGrafter"/>
</dbReference>
<feature type="compositionally biased region" description="Acidic residues" evidence="1">
    <location>
        <begin position="735"/>
        <end position="754"/>
    </location>
</feature>
<dbReference type="GO" id="GO:0046513">
    <property type="term" value="P:ceramide biosynthetic process"/>
    <property type="evidence" value="ECO:0007669"/>
    <property type="project" value="TreeGrafter"/>
</dbReference>
<feature type="compositionally biased region" description="Low complexity" evidence="1">
    <location>
        <begin position="641"/>
        <end position="651"/>
    </location>
</feature>
<evidence type="ECO:0000256" key="1">
    <source>
        <dbReference type="SAM" id="MobiDB-lite"/>
    </source>
</evidence>
<dbReference type="GO" id="GO:0016020">
    <property type="term" value="C:membrane"/>
    <property type="evidence" value="ECO:0007669"/>
    <property type="project" value="TreeGrafter"/>
</dbReference>
<feature type="region of interest" description="Disordered" evidence="1">
    <location>
        <begin position="641"/>
        <end position="678"/>
    </location>
</feature>
<reference evidence="2" key="1">
    <citation type="journal article" date="2020" name="bioRxiv">
        <title>Comparative genomics of Chlamydomonas.</title>
        <authorList>
            <person name="Craig R.J."/>
            <person name="Hasan A.R."/>
            <person name="Ness R.W."/>
            <person name="Keightley P.D."/>
        </authorList>
    </citation>
    <scope>NUCLEOTIDE SEQUENCE</scope>
    <source>
        <strain evidence="2">SAG 7.73</strain>
    </source>
</reference>
<dbReference type="OrthoDB" id="548202at2759"/>
<name>A0A835VZU3_CHLIN</name>
<proteinExistence type="predicted"/>
<organism evidence="2 3">
    <name type="scientific">Chlamydomonas incerta</name>
    <dbReference type="NCBI Taxonomy" id="51695"/>
    <lineage>
        <taxon>Eukaryota</taxon>
        <taxon>Viridiplantae</taxon>
        <taxon>Chlorophyta</taxon>
        <taxon>core chlorophytes</taxon>
        <taxon>Chlorophyceae</taxon>
        <taxon>CS clade</taxon>
        <taxon>Chlamydomonadales</taxon>
        <taxon>Chlamydomonadaceae</taxon>
        <taxon>Chlamydomonas</taxon>
    </lineage>
</organism>
<dbReference type="GO" id="GO:0030149">
    <property type="term" value="P:sphingolipid catabolic process"/>
    <property type="evidence" value="ECO:0007669"/>
    <property type="project" value="TreeGrafter"/>
</dbReference>
<sequence length="754" mass="80078">MLSSNPVIAAAPWPGWQFAAHWAAPEPWRALNLHQRRRLLCLAASSGHGPSLDAALAHCGCSLTSEVLVSAARAGRTAACKRLLAEGCEVGVEAACAAAEAGHLRLCSLLWSKRRRDYTCGSDVVDADVVRVAEAACFGGHATVLQWLAQDAGLYDEAVQDECRRQWINEELATAAARGGHVSLMRRLFATLPAPQEPHDSMWPWLLGNVALGCPLPVFRDLAAKWRLLEPPQPDDPWAVGALEGSDFVHCALGSGTPDWKEKVELVLARRPDILAAAMADMDKPPPCMACDPLKWAAAQPDFEQRLRYLVSDKGVAPPRSAAVAAAGAGDVGALRFLLDECGVRLSDDCIREAARHDQRAVLEFLRDRGQLPSRSGDGRTLDTSAAPVCVLAATAMTTTSSLTNQHVNEEPGFWGHVFDRVARQGTDVAALRYLHERLGTEVQLRPIAAAGSVEQLEWALGGAAGGADAAAAEEAQGPAPTAQDLLLAALQAGNLAAASHLHARGVAPVLPTAAQVSGHYYAGPWLTLGYFDAVRWLVEQRRALQAAAAGGAGAGGAAAVAEAAAVGEAAGEAAAGLADAEWDKLLAAVGEDGRLRGRFSENQWEWLTAAFLASPVLPHATAACTKTGVVGAMSKREQASAASAGAAGSGHKAEACSEHAREREREHEREREREREHERLEAVMAARRRLVAGVEQGFRAAVARVAAERADTERRRLAVAAANWMYDSYGSNSDADEDEDADNNVDNEDDDDE</sequence>
<dbReference type="PANTHER" id="PTHR12393">
    <property type="entry name" value="SPHINGOMYELIN PHOSPHODIESTERASE RELATED"/>
    <property type="match status" value="1"/>
</dbReference>